<feature type="domain" description="ABC transporter" evidence="2">
    <location>
        <begin position="10"/>
        <end position="62"/>
    </location>
</feature>
<dbReference type="EMBL" id="BMEX01000001">
    <property type="protein sequence ID" value="GGA32107.1"/>
    <property type="molecule type" value="Genomic_DNA"/>
</dbReference>
<dbReference type="InterPro" id="IPR003439">
    <property type="entry name" value="ABC_transporter-like_ATP-bd"/>
</dbReference>
<name>A0ABQ1FXM6_9BACL</name>
<sequence>MALGLQDKQNREKWISGMLRRVGLTEYGREWPSVLSGGQRQRVALARALVSHPRLLLLDEPLGVLDALTRIEMQQLLEKLWLEQQFTSLFILKEDSVVNVHKDKKIETLECSRVSVVGSTGIEPVTSTVSI</sequence>
<organism evidence="3 4">
    <name type="scientific">Kroppenstedtia guangzhouensis</name>
    <dbReference type="NCBI Taxonomy" id="1274356"/>
    <lineage>
        <taxon>Bacteria</taxon>
        <taxon>Bacillati</taxon>
        <taxon>Bacillota</taxon>
        <taxon>Bacilli</taxon>
        <taxon>Bacillales</taxon>
        <taxon>Thermoactinomycetaceae</taxon>
        <taxon>Kroppenstedtia</taxon>
    </lineage>
</organism>
<reference evidence="4" key="1">
    <citation type="journal article" date="2019" name="Int. J. Syst. Evol. Microbiol.">
        <title>The Global Catalogue of Microorganisms (GCM) 10K type strain sequencing project: providing services to taxonomists for standard genome sequencing and annotation.</title>
        <authorList>
            <consortium name="The Broad Institute Genomics Platform"/>
            <consortium name="The Broad Institute Genome Sequencing Center for Infectious Disease"/>
            <person name="Wu L."/>
            <person name="Ma J."/>
        </authorList>
    </citation>
    <scope>NUCLEOTIDE SEQUENCE [LARGE SCALE GENOMIC DNA]</scope>
    <source>
        <strain evidence="4">CGMCC 1.12404</strain>
    </source>
</reference>
<protein>
    <recommendedName>
        <fullName evidence="2">ABC transporter domain-containing protein</fullName>
    </recommendedName>
</protein>
<keyword evidence="4" id="KW-1185">Reference proteome</keyword>
<dbReference type="Proteomes" id="UP000617979">
    <property type="component" value="Unassembled WGS sequence"/>
</dbReference>
<dbReference type="PANTHER" id="PTHR42781:SF4">
    <property type="entry name" value="SPERMIDINE_PUTRESCINE IMPORT ATP-BINDING PROTEIN POTA"/>
    <property type="match status" value="1"/>
</dbReference>
<dbReference type="InterPro" id="IPR050093">
    <property type="entry name" value="ABC_SmlMolc_Importer"/>
</dbReference>
<comment type="caution">
    <text evidence="3">The sequence shown here is derived from an EMBL/GenBank/DDBJ whole genome shotgun (WGS) entry which is preliminary data.</text>
</comment>
<dbReference type="Pfam" id="PF00005">
    <property type="entry name" value="ABC_tran"/>
    <property type="match status" value="1"/>
</dbReference>
<evidence type="ECO:0000256" key="1">
    <source>
        <dbReference type="ARBA" id="ARBA00022448"/>
    </source>
</evidence>
<evidence type="ECO:0000313" key="4">
    <source>
        <dbReference type="Proteomes" id="UP000617979"/>
    </source>
</evidence>
<evidence type="ECO:0000259" key="2">
    <source>
        <dbReference type="Pfam" id="PF00005"/>
    </source>
</evidence>
<dbReference type="Gene3D" id="3.40.50.300">
    <property type="entry name" value="P-loop containing nucleotide triphosphate hydrolases"/>
    <property type="match status" value="1"/>
</dbReference>
<dbReference type="SUPFAM" id="SSF52540">
    <property type="entry name" value="P-loop containing nucleoside triphosphate hydrolases"/>
    <property type="match status" value="1"/>
</dbReference>
<dbReference type="PANTHER" id="PTHR42781">
    <property type="entry name" value="SPERMIDINE/PUTRESCINE IMPORT ATP-BINDING PROTEIN POTA"/>
    <property type="match status" value="1"/>
</dbReference>
<evidence type="ECO:0000313" key="3">
    <source>
        <dbReference type="EMBL" id="GGA32107.1"/>
    </source>
</evidence>
<proteinExistence type="predicted"/>
<accession>A0ABQ1FXM6</accession>
<keyword evidence="1" id="KW-0813">Transport</keyword>
<dbReference type="InterPro" id="IPR027417">
    <property type="entry name" value="P-loop_NTPase"/>
</dbReference>
<gene>
    <name evidence="3" type="ORF">GCM10007416_00850</name>
</gene>